<evidence type="ECO:0000313" key="11">
    <source>
        <dbReference type="Proteomes" id="UP000661691"/>
    </source>
</evidence>
<dbReference type="GO" id="GO:0022857">
    <property type="term" value="F:transmembrane transporter activity"/>
    <property type="evidence" value="ECO:0007669"/>
    <property type="project" value="TreeGrafter"/>
</dbReference>
<dbReference type="GO" id="GO:0005886">
    <property type="term" value="C:plasma membrane"/>
    <property type="evidence" value="ECO:0007669"/>
    <property type="project" value="UniProtKB-SubCell"/>
</dbReference>
<feature type="transmembrane region" description="Helical" evidence="7">
    <location>
        <begin position="287"/>
        <end position="310"/>
    </location>
</feature>
<feature type="domain" description="ABC3 transporter permease C-terminal" evidence="8">
    <location>
        <begin position="290"/>
        <end position="418"/>
    </location>
</feature>
<feature type="transmembrane region" description="Helical" evidence="7">
    <location>
        <begin position="872"/>
        <end position="891"/>
    </location>
</feature>
<feature type="transmembrane region" description="Helical" evidence="7">
    <location>
        <begin position="44"/>
        <end position="65"/>
    </location>
</feature>
<evidence type="ECO:0000256" key="3">
    <source>
        <dbReference type="ARBA" id="ARBA00022692"/>
    </source>
</evidence>
<name>A0A926NB91_9BACL</name>
<comment type="caution">
    <text evidence="10">The sequence shown here is derived from an EMBL/GenBank/DDBJ whole genome shotgun (WGS) entry which is preliminary data.</text>
</comment>
<evidence type="ECO:0000256" key="7">
    <source>
        <dbReference type="SAM" id="Phobius"/>
    </source>
</evidence>
<keyword evidence="2" id="KW-1003">Cell membrane</keyword>
<dbReference type="InterPro" id="IPR003838">
    <property type="entry name" value="ABC3_permease_C"/>
</dbReference>
<keyword evidence="5 7" id="KW-0472">Membrane</keyword>
<feature type="transmembrane region" description="Helical" evidence="7">
    <location>
        <begin position="443"/>
        <end position="461"/>
    </location>
</feature>
<protein>
    <submittedName>
        <fullName evidence="10">FtsX-like permease family protein</fullName>
    </submittedName>
</protein>
<proteinExistence type="inferred from homology"/>
<comment type="subcellular location">
    <subcellularLocation>
        <location evidence="1">Cell membrane</location>
        <topology evidence="1">Multi-pass membrane protein</topology>
    </subcellularLocation>
</comment>
<feature type="transmembrane region" description="Helical" evidence="7">
    <location>
        <begin position="536"/>
        <end position="554"/>
    </location>
</feature>
<comment type="similarity">
    <text evidence="6">Belongs to the ABC-4 integral membrane protein family.</text>
</comment>
<dbReference type="AlphaFoldDB" id="A0A926NB91"/>
<feature type="domain" description="ABC3 transporter permease C-terminal" evidence="8">
    <location>
        <begin position="782"/>
        <end position="897"/>
    </location>
</feature>
<dbReference type="Pfam" id="PF12704">
    <property type="entry name" value="MacB_PCD"/>
    <property type="match status" value="1"/>
</dbReference>
<reference evidence="10" key="1">
    <citation type="submission" date="2020-09" db="EMBL/GenBank/DDBJ databases">
        <title>A novel bacterium of genus Hazenella, isolated from South China Sea.</title>
        <authorList>
            <person name="Huang H."/>
            <person name="Mo K."/>
            <person name="Hu Y."/>
        </authorList>
    </citation>
    <scope>NUCLEOTIDE SEQUENCE</scope>
    <source>
        <strain evidence="10">IB182357</strain>
    </source>
</reference>
<evidence type="ECO:0000256" key="1">
    <source>
        <dbReference type="ARBA" id="ARBA00004651"/>
    </source>
</evidence>
<evidence type="ECO:0000256" key="4">
    <source>
        <dbReference type="ARBA" id="ARBA00022989"/>
    </source>
</evidence>
<gene>
    <name evidence="10" type="ORF">IC620_13615</name>
</gene>
<feature type="transmembrane region" description="Helical" evidence="7">
    <location>
        <begin position="6"/>
        <end position="23"/>
    </location>
</feature>
<dbReference type="PANTHER" id="PTHR30572">
    <property type="entry name" value="MEMBRANE COMPONENT OF TRANSPORTER-RELATED"/>
    <property type="match status" value="1"/>
</dbReference>
<feature type="transmembrane region" description="Helical" evidence="7">
    <location>
        <begin position="481"/>
        <end position="502"/>
    </location>
</feature>
<organism evidence="10 11">
    <name type="scientific">Polycladospora coralii</name>
    <dbReference type="NCBI Taxonomy" id="2771432"/>
    <lineage>
        <taxon>Bacteria</taxon>
        <taxon>Bacillati</taxon>
        <taxon>Bacillota</taxon>
        <taxon>Bacilli</taxon>
        <taxon>Bacillales</taxon>
        <taxon>Thermoactinomycetaceae</taxon>
        <taxon>Polycladospora</taxon>
    </lineage>
</organism>
<feature type="domain" description="MacB-like periplasmic core" evidence="9">
    <location>
        <begin position="44"/>
        <end position="241"/>
    </location>
</feature>
<dbReference type="PANTHER" id="PTHR30572:SF4">
    <property type="entry name" value="ABC TRANSPORTER PERMEASE YTRF"/>
    <property type="match status" value="1"/>
</dbReference>
<dbReference type="RefSeq" id="WP_191142486.1">
    <property type="nucleotide sequence ID" value="NZ_JACXAH010000024.1"/>
</dbReference>
<evidence type="ECO:0000256" key="5">
    <source>
        <dbReference type="ARBA" id="ARBA00023136"/>
    </source>
</evidence>
<sequence>MIWITSVLCGIILPLLLFGMYRLKRNPHLLQISYRRIKKDWITSILTVIGSMIGTALITAALLLYTSVEGSIEAFMNKHFGPITVDIVASEQNKLNPPYFTEKDISKIKQDAHQAGYESVLPILSTYANLYTIDKKGEVESVVPQAHIISFDINEAKSFQKGELEHLPNELQSDEVIISDTIAKRLHIGKSDWIQVKFKLDKEKTLKVVAVTAEQGLTGYRGVDRGTETMVVSNQTARELTGISTGFSNILLASSFPQLQTMENWTPEFIRYKTLQEINVTLKFIPLFYMVSLIAILLGIILILCIFKLIADDRKKELGLMRAMGMKRNEIALMLRLEGMIYGLISSLLGGVMGFIIAIITVRNLQYILQSFLQYESQIDLYFTFQFTPEALILGIVIGFVFIHTCMWWISRKVVQKSIIELLADLPVYISKNHTRGSNHSKAGWTIFTLGSWIILYIIMLHPRYQAWLRTMEDLGGYVDVVLFFTMVLLLAVGVTKGYPLLLNGIQRLFSFLPKVFATFKISFAHAIQNKRRTQLMILLFSMIMLSTSFASVIHSSISPLFKQIYDSREAVGGFDLTAQTKGLLTDSEQKSLMTKHQQVEASATVWQLFDSSFGVINGIDNEFVAVAYLNVIKKDSHFKTNRDMWLATIRNPRLIVVERRFAVLQLGKADIAIGDTLQLPTGEKKTVVGVVAAENESYGYTMVNDGVWVSKKAFKNWNHKENRALETAILIRGKQENEVAQLASKIEKAFIPEGIYPVHNPKVQLAKGEYLYQVTLQLLEIFSKLATGIGAVGLMVILYRIVHERRQQLGMLRAMGMAPQWLCTGIVIEGTVIATIGISMGVIMGSGLAVMLMNMLMDRAVEVQWPLLNLFMLWSGAVLFTMLCTFWPAYQASRYAPSEATRYIR</sequence>
<keyword evidence="3 7" id="KW-0812">Transmembrane</keyword>
<feature type="transmembrane region" description="Helical" evidence="7">
    <location>
        <begin position="782"/>
        <end position="803"/>
    </location>
</feature>
<keyword evidence="11" id="KW-1185">Reference proteome</keyword>
<feature type="transmembrane region" description="Helical" evidence="7">
    <location>
        <begin position="331"/>
        <end position="360"/>
    </location>
</feature>
<dbReference type="InterPro" id="IPR050250">
    <property type="entry name" value="Macrolide_Exporter_MacB"/>
</dbReference>
<feature type="transmembrane region" description="Helical" evidence="7">
    <location>
        <begin position="823"/>
        <end position="852"/>
    </location>
</feature>
<dbReference type="Proteomes" id="UP000661691">
    <property type="component" value="Unassembled WGS sequence"/>
</dbReference>
<evidence type="ECO:0000256" key="6">
    <source>
        <dbReference type="ARBA" id="ARBA00038076"/>
    </source>
</evidence>
<dbReference type="Pfam" id="PF02687">
    <property type="entry name" value="FtsX"/>
    <property type="match status" value="2"/>
</dbReference>
<evidence type="ECO:0000259" key="8">
    <source>
        <dbReference type="Pfam" id="PF02687"/>
    </source>
</evidence>
<feature type="transmembrane region" description="Helical" evidence="7">
    <location>
        <begin position="391"/>
        <end position="410"/>
    </location>
</feature>
<keyword evidence="4 7" id="KW-1133">Transmembrane helix</keyword>
<accession>A0A926NB91</accession>
<evidence type="ECO:0000259" key="9">
    <source>
        <dbReference type="Pfam" id="PF12704"/>
    </source>
</evidence>
<dbReference type="InterPro" id="IPR025857">
    <property type="entry name" value="MacB_PCD"/>
</dbReference>
<evidence type="ECO:0000256" key="2">
    <source>
        <dbReference type="ARBA" id="ARBA00022475"/>
    </source>
</evidence>
<dbReference type="EMBL" id="JACXAH010000024">
    <property type="protein sequence ID" value="MBD1373387.1"/>
    <property type="molecule type" value="Genomic_DNA"/>
</dbReference>
<evidence type="ECO:0000313" key="10">
    <source>
        <dbReference type="EMBL" id="MBD1373387.1"/>
    </source>
</evidence>